<feature type="transmembrane region" description="Helical" evidence="1">
    <location>
        <begin position="220"/>
        <end position="242"/>
    </location>
</feature>
<feature type="transmembrane region" description="Helical" evidence="1">
    <location>
        <begin position="602"/>
        <end position="624"/>
    </location>
</feature>
<keyword evidence="3" id="KW-1185">Reference proteome</keyword>
<gene>
    <name evidence="2" type="ORF">LtaPh_2800800</name>
</gene>
<keyword evidence="1" id="KW-1133">Transmembrane helix</keyword>
<name>A0A640KLN3_LEITA</name>
<feature type="transmembrane region" description="Helical" evidence="1">
    <location>
        <begin position="704"/>
        <end position="728"/>
    </location>
</feature>
<feature type="transmembrane region" description="Helical" evidence="1">
    <location>
        <begin position="531"/>
        <end position="562"/>
    </location>
</feature>
<feature type="transmembrane region" description="Helical" evidence="1">
    <location>
        <begin position="194"/>
        <end position="213"/>
    </location>
</feature>
<reference evidence="2" key="1">
    <citation type="submission" date="2019-11" db="EMBL/GenBank/DDBJ databases">
        <title>Leishmania tarentolae CDS.</title>
        <authorList>
            <person name="Goto Y."/>
            <person name="Yamagishi J."/>
        </authorList>
    </citation>
    <scope>NUCLEOTIDE SEQUENCE [LARGE SCALE GENOMIC DNA]</scope>
    <source>
        <strain evidence="2">Parrot Tar II</strain>
    </source>
</reference>
<dbReference type="EMBL" id="BLBS01000039">
    <property type="protein sequence ID" value="GET89924.1"/>
    <property type="molecule type" value="Genomic_DNA"/>
</dbReference>
<dbReference type="OrthoDB" id="271587at2759"/>
<accession>A0A640KLN3</accession>
<feature type="transmembrane region" description="Helical" evidence="1">
    <location>
        <begin position="395"/>
        <end position="420"/>
    </location>
</feature>
<keyword evidence="1" id="KW-0812">Transmembrane</keyword>
<keyword evidence="1" id="KW-0472">Membrane</keyword>
<feature type="transmembrane region" description="Helical" evidence="1">
    <location>
        <begin position="248"/>
        <end position="267"/>
    </location>
</feature>
<feature type="transmembrane region" description="Helical" evidence="1">
    <location>
        <begin position="304"/>
        <end position="325"/>
    </location>
</feature>
<evidence type="ECO:0000313" key="3">
    <source>
        <dbReference type="Proteomes" id="UP000419144"/>
    </source>
</evidence>
<sequence length="1021" mass="115618">MSRSLATGACSARLYTRAYRPSLRGTCHGDSCVVHALLLCAVPSRHCAVPPFAPVQFYWALPASRGAESSQRCLGLCGKHYLEGASWYTHWGLKINISVNIIVRMKMWINDLRRRRIVAFWCSAHSSGTTSNVPTLQRVSRKGYDPEAEEELTALTEIICRGEFASLKENNAHDRLSGNPFERFLSRVVVRNVYVHYLNVALTFASIGFLWIADASFDRGSAVIVTSCVVHLLSMTMSMVVIPHDLTAIMTLVSVCALLCAVIFVLVPDGKFRSYYCVRFLSLLRIGQLQVAPFRELKRVMKMYIDSAVKIVFPVAVMGGAAYMAELIRAQVFMVRFKPPAWMNINWSSPAEVEALRSNVSYPEFLAAVPRTHASYPNVEETSSLFGAYFRDDAYIFYSIYCFWVLPGICISTCLSYLFWVGTNLRDTNRLLVDMIPSLEDPITISGFSWYQWCYRYVGNVILVASLTFGCIFSPSTSASSDDLIFFLGFEVAFTLCGLAEAIISCSFAVHRCARSSVIWRTCQDNGKRTYVLYGDCAFLLCEVIQLLYYCAAVVLCSTLMLERHGCLISPDEYATFFVTVRFVFVLRLLSREFLLPLMRYFFSILSSVAGIVIYFVACASALADVYAAETRTRNTPATWRAAFDAILRLSFTSAIPGTFEGYWQPFNSTAVASAMKNSTVLYVKEDYTTSRLAFVLAVIGKSIMASIVGLFMGSLTITVHTAFLHVLPAKSLLLYRTLCGGLRELVRFGMQNHDDMRPQTRRLIQSRKFRRILMPEGIPSWSVPHLLEELGICRPARQRRFMYALMRLLEYMPTSEKRQERVREYMHAWDTYRCGGPAHLHFSELPIYPPPVESQGSRNPYYASSSPSTMRRDCHIPPLRLVQALAIFELGFPADSSVGSKLWMDFFSVVQKMRGATLLQSLWRMYREEKAFDTDISRSSYERALIAHLRRGFRKQKLRNSTRFLSFASFQEAMHYEHEAFNPSTAHFDLLNRLRGHFSGLGASPDFWKTVLCAESTKTA</sequence>
<proteinExistence type="predicted"/>
<evidence type="ECO:0000313" key="2">
    <source>
        <dbReference type="EMBL" id="GET89924.1"/>
    </source>
</evidence>
<feature type="transmembrane region" description="Helical" evidence="1">
    <location>
        <begin position="484"/>
        <end position="510"/>
    </location>
</feature>
<protein>
    <submittedName>
        <fullName evidence="2">Uncharacterized protein</fullName>
    </submittedName>
</protein>
<dbReference type="Proteomes" id="UP000419144">
    <property type="component" value="Unassembled WGS sequence"/>
</dbReference>
<dbReference type="AlphaFoldDB" id="A0A640KLN3"/>
<comment type="caution">
    <text evidence="2">The sequence shown here is derived from an EMBL/GenBank/DDBJ whole genome shotgun (WGS) entry which is preliminary data.</text>
</comment>
<dbReference type="VEuPathDB" id="TriTrypDB:LtaPh_2800800"/>
<evidence type="ECO:0000256" key="1">
    <source>
        <dbReference type="SAM" id="Phobius"/>
    </source>
</evidence>
<organism evidence="2 3">
    <name type="scientific">Leishmania tarentolae</name>
    <name type="common">Sauroleishmania tarentolae</name>
    <dbReference type="NCBI Taxonomy" id="5689"/>
    <lineage>
        <taxon>Eukaryota</taxon>
        <taxon>Discoba</taxon>
        <taxon>Euglenozoa</taxon>
        <taxon>Kinetoplastea</taxon>
        <taxon>Metakinetoplastina</taxon>
        <taxon>Trypanosomatida</taxon>
        <taxon>Trypanosomatidae</taxon>
        <taxon>Leishmaniinae</taxon>
        <taxon>Leishmania</taxon>
        <taxon>lizard Leishmania</taxon>
    </lineage>
</organism>
<feature type="transmembrane region" description="Helical" evidence="1">
    <location>
        <begin position="457"/>
        <end position="478"/>
    </location>
</feature>